<sequence length="34" mass="3956">MATQPKQLRQNPYVTYRDPITGQWVVIKPQQQAA</sequence>
<reference evidence="1 2" key="1">
    <citation type="submission" date="2012-06" db="EMBL/GenBank/DDBJ databases">
        <title>Finished chromosome of genome of Oscillatoria acuminata PCC 6304.</title>
        <authorList>
            <consortium name="US DOE Joint Genome Institute"/>
            <person name="Gugger M."/>
            <person name="Coursin T."/>
            <person name="Rippka R."/>
            <person name="Tandeau De Marsac N."/>
            <person name="Huntemann M."/>
            <person name="Wei C.-L."/>
            <person name="Han J."/>
            <person name="Detter J.C."/>
            <person name="Han C."/>
            <person name="Tapia R."/>
            <person name="Davenport K."/>
            <person name="Daligault H."/>
            <person name="Erkkila T."/>
            <person name="Gu W."/>
            <person name="Munk A.C.C."/>
            <person name="Teshima H."/>
            <person name="Xu Y."/>
            <person name="Chain P."/>
            <person name="Chen A."/>
            <person name="Krypides N."/>
            <person name="Mavromatis K."/>
            <person name="Markowitz V."/>
            <person name="Szeto E."/>
            <person name="Ivanova N."/>
            <person name="Mikhailova N."/>
            <person name="Ovchinnikova G."/>
            <person name="Pagani I."/>
            <person name="Pati A."/>
            <person name="Goodwin L."/>
            <person name="Peters L."/>
            <person name="Pitluck S."/>
            <person name="Woyke T."/>
            <person name="Kerfeld C."/>
        </authorList>
    </citation>
    <scope>NUCLEOTIDE SEQUENCE [LARGE SCALE GENOMIC DNA]</scope>
    <source>
        <strain evidence="1 2">PCC 6304</strain>
    </source>
</reference>
<proteinExistence type="predicted"/>
<dbReference type="STRING" id="56110.Oscil6304_0226"/>
<name>K9TD92_9CYAN</name>
<dbReference type="InParanoid" id="K9TD92"/>
<dbReference type="KEGG" id="oac:Oscil6304_0226"/>
<dbReference type="HOGENOM" id="CLU_218966_0_0_3"/>
<accession>K9TD92</accession>
<dbReference type="Proteomes" id="UP000010367">
    <property type="component" value="Chromosome"/>
</dbReference>
<evidence type="ECO:0000313" key="2">
    <source>
        <dbReference type="Proteomes" id="UP000010367"/>
    </source>
</evidence>
<evidence type="ECO:0000313" key="1">
    <source>
        <dbReference type="EMBL" id="AFY79979.1"/>
    </source>
</evidence>
<dbReference type="AlphaFoldDB" id="K9TD92"/>
<protein>
    <submittedName>
        <fullName evidence="1">Uncharacterized protein</fullName>
    </submittedName>
</protein>
<keyword evidence="2" id="KW-1185">Reference proteome</keyword>
<dbReference type="EMBL" id="CP003607">
    <property type="protein sequence ID" value="AFY79979.1"/>
    <property type="molecule type" value="Genomic_DNA"/>
</dbReference>
<organism evidence="1 2">
    <name type="scientific">Oscillatoria acuminata PCC 6304</name>
    <dbReference type="NCBI Taxonomy" id="56110"/>
    <lineage>
        <taxon>Bacteria</taxon>
        <taxon>Bacillati</taxon>
        <taxon>Cyanobacteriota</taxon>
        <taxon>Cyanophyceae</taxon>
        <taxon>Oscillatoriophycideae</taxon>
        <taxon>Oscillatoriales</taxon>
        <taxon>Oscillatoriaceae</taxon>
        <taxon>Oscillatoria</taxon>
    </lineage>
</organism>
<gene>
    <name evidence="1" type="ORF">Oscil6304_0226</name>
</gene>